<comment type="caution">
    <text evidence="1">The sequence shown here is derived from an EMBL/GenBank/DDBJ whole genome shotgun (WGS) entry which is preliminary data.</text>
</comment>
<reference evidence="1 2" key="1">
    <citation type="submission" date="2018-08" db="EMBL/GenBank/DDBJ databases">
        <title>A genome reference for cultivated species of the human gut microbiota.</title>
        <authorList>
            <person name="Zou Y."/>
            <person name="Xue W."/>
            <person name="Luo G."/>
        </authorList>
    </citation>
    <scope>NUCLEOTIDE SEQUENCE [LARGE SCALE GENOMIC DNA]</scope>
    <source>
        <strain evidence="1 2">AF14-18</strain>
    </source>
</reference>
<dbReference type="RefSeq" id="WP_118018915.1">
    <property type="nucleotide sequence ID" value="NZ_CAUHGS010000014.1"/>
</dbReference>
<evidence type="ECO:0000313" key="2">
    <source>
        <dbReference type="Proteomes" id="UP000284543"/>
    </source>
</evidence>
<sequence>MQNNLIKAGKTEQYFTILATVTRLEEQDKYEGMLLLRQKGKERTRYEASDIRILSRSKETVYKQLKQIAELYPPKEDIHILDLEENKA</sequence>
<accession>A0A412Z4B5</accession>
<evidence type="ECO:0000313" key="1">
    <source>
        <dbReference type="EMBL" id="RGV74804.1"/>
    </source>
</evidence>
<proteinExistence type="predicted"/>
<protein>
    <submittedName>
        <fullName evidence="1">Uncharacterized protein</fullName>
    </submittedName>
</protein>
<dbReference type="AlphaFoldDB" id="A0A412Z4B5"/>
<gene>
    <name evidence="1" type="ORF">DWW02_15815</name>
</gene>
<organism evidence="1 2">
    <name type="scientific">Enterocloster bolteae</name>
    <dbReference type="NCBI Taxonomy" id="208479"/>
    <lineage>
        <taxon>Bacteria</taxon>
        <taxon>Bacillati</taxon>
        <taxon>Bacillota</taxon>
        <taxon>Clostridia</taxon>
        <taxon>Lachnospirales</taxon>
        <taxon>Lachnospiraceae</taxon>
        <taxon>Enterocloster</taxon>
    </lineage>
</organism>
<name>A0A412Z4B5_9FIRM</name>
<dbReference type="Proteomes" id="UP000284543">
    <property type="component" value="Unassembled WGS sequence"/>
</dbReference>
<dbReference type="EMBL" id="QRZM01000006">
    <property type="protein sequence ID" value="RGV74804.1"/>
    <property type="molecule type" value="Genomic_DNA"/>
</dbReference>